<dbReference type="Gene3D" id="2.60.40.10">
    <property type="entry name" value="Immunoglobulins"/>
    <property type="match status" value="3"/>
</dbReference>
<dbReference type="HOGENOM" id="CLU_085242_0_0_1"/>
<dbReference type="eggNOG" id="KOG3510">
    <property type="taxonomic scope" value="Eukaryota"/>
</dbReference>
<reference evidence="3 4" key="1">
    <citation type="journal article" date="2007" name="Science">
        <title>Sea anemone genome reveals ancestral eumetazoan gene repertoire and genomic organization.</title>
        <authorList>
            <person name="Putnam N.H."/>
            <person name="Srivastava M."/>
            <person name="Hellsten U."/>
            <person name="Dirks B."/>
            <person name="Chapman J."/>
            <person name="Salamov A."/>
            <person name="Terry A."/>
            <person name="Shapiro H."/>
            <person name="Lindquist E."/>
            <person name="Kapitonov V.V."/>
            <person name="Jurka J."/>
            <person name="Genikhovich G."/>
            <person name="Grigoriev I.V."/>
            <person name="Lucas S.M."/>
            <person name="Steele R.E."/>
            <person name="Finnerty J.R."/>
            <person name="Technau U."/>
            <person name="Martindale M.Q."/>
            <person name="Rokhsar D.S."/>
        </authorList>
    </citation>
    <scope>NUCLEOTIDE SEQUENCE [LARGE SCALE GENOMIC DNA]</scope>
    <source>
        <strain evidence="4">CH2 X CH6</strain>
    </source>
</reference>
<dbReference type="GO" id="GO:0019955">
    <property type="term" value="F:cytokine binding"/>
    <property type="evidence" value="ECO:0000318"/>
    <property type="project" value="GO_Central"/>
</dbReference>
<sequence>MVTGANCPLQANITKLQKFSVYCVRVQIANTLGGGPVSPCAMVSTDEDAPSSPPVNLTAINVTKTSITLSWGPIAEKHKNGIIKGFTIWYSSELESTPKVVRVHGEETSNVTINSLLPMTIYQVRISGFNGAGDGTTSDFHDIWTSQTVPSQPPENVSACAVNSTAVNVTWSRIPQKFLRGIQNGSVIVARRIIDTVLHSDRNLTVNASMLGVEVDELQKFTMYSVRVTAYNSAGEGRGSDVISVMTDEDGKEK</sequence>
<dbReference type="PANTHER" id="PTHR46957">
    <property type="entry name" value="CYTOKINE RECEPTOR"/>
    <property type="match status" value="1"/>
</dbReference>
<dbReference type="InterPro" id="IPR013783">
    <property type="entry name" value="Ig-like_fold"/>
</dbReference>
<evidence type="ECO:0000313" key="3">
    <source>
        <dbReference type="EMBL" id="EDO36155.1"/>
    </source>
</evidence>
<dbReference type="SMART" id="SM00060">
    <property type="entry name" value="FN3"/>
    <property type="match status" value="2"/>
</dbReference>
<dbReference type="PANTHER" id="PTHR46957:SF3">
    <property type="entry name" value="CYTOKINE RECEPTOR"/>
    <property type="match status" value="1"/>
</dbReference>
<feature type="domain" description="Fibronectin type-III" evidence="2">
    <location>
        <begin position="53"/>
        <end position="148"/>
    </location>
</feature>
<dbReference type="InterPro" id="IPR050713">
    <property type="entry name" value="RTP_Phos/Ushers"/>
</dbReference>
<dbReference type="SUPFAM" id="SSF49265">
    <property type="entry name" value="Fibronectin type III"/>
    <property type="match status" value="2"/>
</dbReference>
<dbReference type="PhylomeDB" id="A7SJF9"/>
<dbReference type="InterPro" id="IPR036116">
    <property type="entry name" value="FN3_sf"/>
</dbReference>
<dbReference type="GO" id="GO:0043235">
    <property type="term" value="C:receptor complex"/>
    <property type="evidence" value="ECO:0000318"/>
    <property type="project" value="GO_Central"/>
</dbReference>
<dbReference type="InterPro" id="IPR003961">
    <property type="entry name" value="FN3_dom"/>
</dbReference>
<protein>
    <recommendedName>
        <fullName evidence="2">Fibronectin type-III domain-containing protein</fullName>
    </recommendedName>
</protein>
<evidence type="ECO:0000313" key="4">
    <source>
        <dbReference type="Proteomes" id="UP000001593"/>
    </source>
</evidence>
<organism evidence="3 4">
    <name type="scientific">Nematostella vectensis</name>
    <name type="common">Starlet sea anemone</name>
    <dbReference type="NCBI Taxonomy" id="45351"/>
    <lineage>
        <taxon>Eukaryota</taxon>
        <taxon>Metazoa</taxon>
        <taxon>Cnidaria</taxon>
        <taxon>Anthozoa</taxon>
        <taxon>Hexacorallia</taxon>
        <taxon>Actiniaria</taxon>
        <taxon>Edwardsiidae</taxon>
        <taxon>Nematostella</taxon>
    </lineage>
</organism>
<feature type="domain" description="Fibronectin type-III" evidence="2">
    <location>
        <begin position="1"/>
        <end position="48"/>
    </location>
</feature>
<dbReference type="CDD" id="cd00063">
    <property type="entry name" value="FN3"/>
    <property type="match status" value="2"/>
</dbReference>
<gene>
    <name evidence="3" type="ORF">NEMVEDRAFT_v1g120490</name>
</gene>
<dbReference type="InParanoid" id="A7SJF9"/>
<dbReference type="PROSITE" id="PS50853">
    <property type="entry name" value="FN3"/>
    <property type="match status" value="3"/>
</dbReference>
<dbReference type="Pfam" id="PF00041">
    <property type="entry name" value="fn3"/>
    <property type="match status" value="2"/>
</dbReference>
<dbReference type="GO" id="GO:0009897">
    <property type="term" value="C:external side of plasma membrane"/>
    <property type="evidence" value="ECO:0000318"/>
    <property type="project" value="GO_Central"/>
</dbReference>
<dbReference type="FunFam" id="2.60.40.10:FF:000028">
    <property type="entry name" value="Neuronal cell adhesion molecule"/>
    <property type="match status" value="2"/>
</dbReference>
<dbReference type="GO" id="GO:0004896">
    <property type="term" value="F:cytokine receptor activity"/>
    <property type="evidence" value="ECO:0000318"/>
    <property type="project" value="GO_Central"/>
</dbReference>
<proteinExistence type="predicted"/>
<feature type="non-terminal residue" evidence="3">
    <location>
        <position position="254"/>
    </location>
</feature>
<keyword evidence="1" id="KW-0677">Repeat</keyword>
<dbReference type="Proteomes" id="UP000001593">
    <property type="component" value="Unassembled WGS sequence"/>
</dbReference>
<dbReference type="GO" id="GO:0019221">
    <property type="term" value="P:cytokine-mediated signaling pathway"/>
    <property type="evidence" value="ECO:0000318"/>
    <property type="project" value="GO_Central"/>
</dbReference>
<dbReference type="AlphaFoldDB" id="A7SJF9"/>
<keyword evidence="4" id="KW-1185">Reference proteome</keyword>
<evidence type="ECO:0000256" key="1">
    <source>
        <dbReference type="ARBA" id="ARBA00022737"/>
    </source>
</evidence>
<accession>A7SJF9</accession>
<dbReference type="EMBL" id="DS469677">
    <property type="protein sequence ID" value="EDO36155.1"/>
    <property type="molecule type" value="Genomic_DNA"/>
</dbReference>
<feature type="domain" description="Fibronectin type-III" evidence="2">
    <location>
        <begin position="153"/>
        <end position="250"/>
    </location>
</feature>
<evidence type="ECO:0000259" key="2">
    <source>
        <dbReference type="PROSITE" id="PS50853"/>
    </source>
</evidence>
<name>A7SJF9_NEMVE</name>